<feature type="domain" description="GSKIP" evidence="3">
    <location>
        <begin position="189"/>
        <end position="292"/>
    </location>
</feature>
<feature type="region of interest" description="Disordered" evidence="2">
    <location>
        <begin position="339"/>
        <end position="367"/>
    </location>
</feature>
<dbReference type="InterPro" id="IPR023231">
    <property type="entry name" value="GSKIP_dom_sf"/>
</dbReference>
<reference evidence="4" key="1">
    <citation type="submission" date="2012-04" db="EMBL/GenBank/DDBJ databases">
        <title>The Genome Sequence of Loa loa.</title>
        <authorList>
            <consortium name="The Broad Institute Genome Sequencing Platform"/>
            <consortium name="Broad Institute Genome Sequencing Center for Infectious Disease"/>
            <person name="Nutman T.B."/>
            <person name="Fink D.L."/>
            <person name="Russ C."/>
            <person name="Young S."/>
            <person name="Zeng Q."/>
            <person name="Gargeya S."/>
            <person name="Alvarado L."/>
            <person name="Berlin A."/>
            <person name="Chapman S.B."/>
            <person name="Chen Z."/>
            <person name="Freedman E."/>
            <person name="Gellesch M."/>
            <person name="Goldberg J."/>
            <person name="Griggs A."/>
            <person name="Gujja S."/>
            <person name="Heilman E.R."/>
            <person name="Heiman D."/>
            <person name="Howarth C."/>
            <person name="Mehta T."/>
            <person name="Neiman D."/>
            <person name="Pearson M."/>
            <person name="Roberts A."/>
            <person name="Saif S."/>
            <person name="Shea T."/>
            <person name="Shenoy N."/>
            <person name="Sisk P."/>
            <person name="Stolte C."/>
            <person name="Sykes S."/>
            <person name="White J."/>
            <person name="Yandava C."/>
            <person name="Haas B."/>
            <person name="Henn M.R."/>
            <person name="Nusbaum C."/>
            <person name="Birren B."/>
        </authorList>
    </citation>
    <scope>NUCLEOTIDE SEQUENCE [LARGE SCALE GENOMIC DNA]</scope>
</reference>
<dbReference type="GO" id="GO:0005737">
    <property type="term" value="C:cytoplasm"/>
    <property type="evidence" value="ECO:0007669"/>
    <property type="project" value="TreeGrafter"/>
</dbReference>
<dbReference type="GeneID" id="9951330"/>
<dbReference type="CTD" id="9951330"/>
<dbReference type="InParanoid" id="A0A1S0UHP7"/>
<dbReference type="PANTHER" id="PTHR12490">
    <property type="entry name" value="GSK3B-INTERACTING PROTEIN"/>
    <property type="match status" value="1"/>
</dbReference>
<evidence type="ECO:0000256" key="1">
    <source>
        <dbReference type="ARBA" id="ARBA00009571"/>
    </source>
</evidence>
<dbReference type="AlphaFoldDB" id="A0A1S0UHP7"/>
<dbReference type="FunCoup" id="A0A1S0UHP7">
    <property type="interactions" value="36"/>
</dbReference>
<name>A0A1S0UHP7_LOALO</name>
<feature type="compositionally biased region" description="Basic and acidic residues" evidence="2">
    <location>
        <begin position="351"/>
        <end position="367"/>
    </location>
</feature>
<dbReference type="OrthoDB" id="5804279at2759"/>
<organism evidence="4">
    <name type="scientific">Loa loa</name>
    <name type="common">Eye worm</name>
    <name type="synonym">Filaria loa</name>
    <dbReference type="NCBI Taxonomy" id="7209"/>
    <lineage>
        <taxon>Eukaryota</taxon>
        <taxon>Metazoa</taxon>
        <taxon>Ecdysozoa</taxon>
        <taxon>Nematoda</taxon>
        <taxon>Chromadorea</taxon>
        <taxon>Rhabditida</taxon>
        <taxon>Spirurina</taxon>
        <taxon>Spiruromorpha</taxon>
        <taxon>Filarioidea</taxon>
        <taxon>Onchocercidae</taxon>
        <taxon>Loa</taxon>
    </lineage>
</organism>
<dbReference type="InterPro" id="IPR007967">
    <property type="entry name" value="GSKIP_dom"/>
</dbReference>
<dbReference type="EMBL" id="JH712331">
    <property type="protein sequence ID" value="EJD74334.1"/>
    <property type="molecule type" value="Genomic_DNA"/>
</dbReference>
<evidence type="ECO:0000313" key="4">
    <source>
        <dbReference type="EMBL" id="EJD74334.1"/>
    </source>
</evidence>
<comment type="similarity">
    <text evidence="1">Belongs to the GSKIP family.</text>
</comment>
<dbReference type="FunFam" id="3.30.2280.10:FF:000004">
    <property type="entry name" value="Protein CBG05668"/>
    <property type="match status" value="1"/>
</dbReference>
<evidence type="ECO:0000256" key="2">
    <source>
        <dbReference type="SAM" id="MobiDB-lite"/>
    </source>
</evidence>
<dbReference type="SUPFAM" id="SSF103107">
    <property type="entry name" value="Hypothetical protein c14orf129, hspc210"/>
    <property type="match status" value="1"/>
</dbReference>
<proteinExistence type="inferred from homology"/>
<sequence>MAIDPSMQPKISSVSVEDCESRLSYFGDFYISCHNRRRSMPFNQKSITKSRTMPYPLYSDCCENSLPNSRCSANVLADCLKSSPLYRRQESERWGQAINYYQEMIGNRDQCYTSPPNSPVNLGTYHKYSTCGTSFSACDSLSADIDNICAVDSLNGSLKGSFPSLTRVSTKNRSLHGTNPQSRGESSLELEAVAAVHELSFAVQTISVSEILPRTPDLIFVNVTTVEGQPYCLELTLKGWRVTSLRHDCMHGDYTRLDLFTVYYDTLYDLMDKLSPNYRNLFSEKLAQKLRMLQAAEDDDRTTSAPFSTAATQSKNFTDNLVTETPICYMTSAGNSQTNNIISHDDDDDDVISHDNDDVISEKDDNS</sequence>
<evidence type="ECO:0000259" key="3">
    <source>
        <dbReference type="Pfam" id="PF05303"/>
    </source>
</evidence>
<protein>
    <recommendedName>
        <fullName evidence="3">GSKIP domain-containing protein</fullName>
    </recommendedName>
</protein>
<dbReference type="KEGG" id="loa:LOAG_18337"/>
<dbReference type="Gene3D" id="3.30.2280.10">
    <property type="entry name" value="Hypothetical protein (hspc210)"/>
    <property type="match status" value="1"/>
</dbReference>
<accession>A0A1S0UHP7</accession>
<dbReference type="GO" id="GO:0060828">
    <property type="term" value="P:regulation of canonical Wnt signaling pathway"/>
    <property type="evidence" value="ECO:0007669"/>
    <property type="project" value="InterPro"/>
</dbReference>
<gene>
    <name evidence="4" type="ORF">LOAG_18337</name>
</gene>
<dbReference type="GO" id="GO:0051018">
    <property type="term" value="F:protein kinase A binding"/>
    <property type="evidence" value="ECO:0007669"/>
    <property type="project" value="TreeGrafter"/>
</dbReference>
<dbReference type="RefSeq" id="XP_020305259.1">
    <property type="nucleotide sequence ID" value="XM_020450998.1"/>
</dbReference>
<dbReference type="InterPro" id="IPR037395">
    <property type="entry name" value="GSKIP"/>
</dbReference>
<dbReference type="PANTHER" id="PTHR12490:SF5">
    <property type="entry name" value="GSKIP DOMAIN-CONTAINING PROTEIN"/>
    <property type="match status" value="1"/>
</dbReference>
<dbReference type="GO" id="GO:0019207">
    <property type="term" value="F:kinase regulator activity"/>
    <property type="evidence" value="ECO:0007669"/>
    <property type="project" value="TreeGrafter"/>
</dbReference>
<dbReference type="Pfam" id="PF05303">
    <property type="entry name" value="GSKIP_dom"/>
    <property type="match status" value="1"/>
</dbReference>